<organism evidence="2 3">
    <name type="scientific">Plasmodium gonderi</name>
    <dbReference type="NCBI Taxonomy" id="77519"/>
    <lineage>
        <taxon>Eukaryota</taxon>
        <taxon>Sar</taxon>
        <taxon>Alveolata</taxon>
        <taxon>Apicomplexa</taxon>
        <taxon>Aconoidasida</taxon>
        <taxon>Haemosporida</taxon>
        <taxon>Plasmodiidae</taxon>
        <taxon>Plasmodium</taxon>
        <taxon>Plasmodium (Plasmodium)</taxon>
    </lineage>
</organism>
<name>A0A1Y1JK48_PLAGO</name>
<comment type="caution">
    <text evidence="2">The sequence shown here is derived from an EMBL/GenBank/DDBJ whole genome shotgun (WGS) entry which is preliminary data.</text>
</comment>
<dbReference type="Pfam" id="PF05795">
    <property type="entry name" value="Plasmodium_Vir"/>
    <property type="match status" value="1"/>
</dbReference>
<dbReference type="EMBL" id="BDQF01000013">
    <property type="protein sequence ID" value="GAW82038.1"/>
    <property type="molecule type" value="Genomic_DNA"/>
</dbReference>
<dbReference type="GeneID" id="39748770"/>
<protein>
    <submittedName>
        <fullName evidence="2">Variable surface protein</fullName>
    </submittedName>
</protein>
<keyword evidence="1" id="KW-0812">Transmembrane</keyword>
<proteinExistence type="predicted"/>
<evidence type="ECO:0000256" key="1">
    <source>
        <dbReference type="SAM" id="Phobius"/>
    </source>
</evidence>
<accession>A0A1Y1JK48</accession>
<dbReference type="Proteomes" id="UP000195521">
    <property type="component" value="Unassembled WGS sequence"/>
</dbReference>
<keyword evidence="1" id="KW-0472">Membrane</keyword>
<evidence type="ECO:0000313" key="3">
    <source>
        <dbReference type="Proteomes" id="UP000195521"/>
    </source>
</evidence>
<dbReference type="RefSeq" id="XP_028544627.1">
    <property type="nucleotide sequence ID" value="XM_028688826.1"/>
</dbReference>
<gene>
    <name evidence="2" type="ORF">PGO_120300</name>
</gene>
<dbReference type="InterPro" id="IPR008780">
    <property type="entry name" value="Plasmodium_Vir"/>
</dbReference>
<evidence type="ECO:0000313" key="2">
    <source>
        <dbReference type="EMBL" id="GAW82038.1"/>
    </source>
</evidence>
<dbReference type="OrthoDB" id="379802at2759"/>
<feature type="transmembrane region" description="Helical" evidence="1">
    <location>
        <begin position="282"/>
        <end position="303"/>
    </location>
</feature>
<dbReference type="AlphaFoldDB" id="A0A1Y1JK48"/>
<keyword evidence="3" id="KW-1185">Reference proteome</keyword>
<sequence length="357" mass="42280">MTDQSGKEWHDELDWLPSFDIYNKLESVNVSGIKSDCDDLKSVNKDVVQICKMVAENLRDLDNLRSNVPTDPCYYMQHWTYYKLRKLISVHPNSINKESIYDKLKKIMDNINKEVLKRHPCKYYFDGEFSEWKIEKDFHDYFRNYDSIKNCNPEKHDCEKLLEYVTHITNLYREKEEDCCFYGMLDQDYCRPYFKCEPDYNPHELLSILKDKIQESNKVKDTETKAENSVKDNINVVPHSDGSLSDEANDETLPTTSRDILFEDTTSYSALEKLYDMFNLNYFRPSIVVASLLGTSLFLFFYYKSTSLGSSVNKKELKKDIFNYNYDEYHDKLSEYEVDSQFLGHKNERIYLSYSGT</sequence>
<reference evidence="3" key="1">
    <citation type="submission" date="2017-04" db="EMBL/GenBank/DDBJ databases">
        <title>Plasmodium gonderi genome.</title>
        <authorList>
            <person name="Arisue N."/>
            <person name="Honma H."/>
            <person name="Kawai S."/>
            <person name="Tougan T."/>
            <person name="Tanabe K."/>
            <person name="Horii T."/>
        </authorList>
    </citation>
    <scope>NUCLEOTIDE SEQUENCE [LARGE SCALE GENOMIC DNA]</scope>
    <source>
        <strain evidence="3">ATCC 30045</strain>
    </source>
</reference>
<keyword evidence="1" id="KW-1133">Transmembrane helix</keyword>